<feature type="transmembrane region" description="Helical" evidence="2">
    <location>
        <begin position="500"/>
        <end position="519"/>
    </location>
</feature>
<dbReference type="AlphaFoldDB" id="A0A0U9HE22"/>
<dbReference type="RefSeq" id="WP_059032488.1">
    <property type="nucleotide sequence ID" value="NZ_BSDW01000001.1"/>
</dbReference>
<dbReference type="EMBL" id="DF977001">
    <property type="protein sequence ID" value="GAQ25065.1"/>
    <property type="molecule type" value="Genomic_DNA"/>
</dbReference>
<dbReference type="Gene3D" id="1.10.510.10">
    <property type="entry name" value="Transferase(Phosphotransferase) domain 1"/>
    <property type="match status" value="1"/>
</dbReference>
<evidence type="ECO:0000313" key="5">
    <source>
        <dbReference type="Proteomes" id="UP000062160"/>
    </source>
</evidence>
<dbReference type="PANTHER" id="PTHR10566">
    <property type="entry name" value="CHAPERONE-ACTIVITY OF BC1 COMPLEX CABC1 -RELATED"/>
    <property type="match status" value="1"/>
</dbReference>
<dbReference type="CDD" id="cd05121">
    <property type="entry name" value="ABC1_ADCK3-like"/>
    <property type="match status" value="1"/>
</dbReference>
<accession>A0A0U9HE22</accession>
<dbReference type="OrthoDB" id="9795390at2"/>
<feature type="domain" description="ABC1 atypical kinase-like" evidence="3">
    <location>
        <begin position="95"/>
        <end position="340"/>
    </location>
</feature>
<evidence type="ECO:0000256" key="2">
    <source>
        <dbReference type="SAM" id="Phobius"/>
    </source>
</evidence>
<reference evidence="4" key="1">
    <citation type="journal article" date="2016" name="Genome Announc.">
        <title>Draft Genome Sequence of the Syntrophic Lactate-Degrading Bacterium Tepidanaerobacter syntrophicus JLT.</title>
        <authorList>
            <person name="Matsuura N."/>
            <person name="Ohashi A."/>
            <person name="Tourlousse D.M."/>
            <person name="Sekiguchi Y."/>
        </authorList>
    </citation>
    <scope>NUCLEOTIDE SEQUENCE [LARGE SCALE GENOMIC DNA]</scope>
    <source>
        <strain evidence="4">JL</strain>
    </source>
</reference>
<evidence type="ECO:0000259" key="3">
    <source>
        <dbReference type="Pfam" id="PF03109"/>
    </source>
</evidence>
<proteinExistence type="inferred from homology"/>
<dbReference type="Pfam" id="PF03109">
    <property type="entry name" value="ABC1"/>
    <property type="match status" value="1"/>
</dbReference>
<dbReference type="InterPro" id="IPR050154">
    <property type="entry name" value="UbiB_kinase"/>
</dbReference>
<evidence type="ECO:0000313" key="4">
    <source>
        <dbReference type="EMBL" id="GAQ25065.1"/>
    </source>
</evidence>
<dbReference type="SUPFAM" id="SSF56112">
    <property type="entry name" value="Protein kinase-like (PK-like)"/>
    <property type="match status" value="1"/>
</dbReference>
<keyword evidence="2" id="KW-0812">Transmembrane</keyword>
<dbReference type="InterPro" id="IPR004147">
    <property type="entry name" value="ABC1_dom"/>
</dbReference>
<dbReference type="STRING" id="224999.GCA_001485475_01080"/>
<organism evidence="4">
    <name type="scientific">Tepidanaerobacter syntrophicus</name>
    <dbReference type="NCBI Taxonomy" id="224999"/>
    <lineage>
        <taxon>Bacteria</taxon>
        <taxon>Bacillati</taxon>
        <taxon>Bacillota</taxon>
        <taxon>Clostridia</taxon>
        <taxon>Thermosediminibacterales</taxon>
        <taxon>Tepidanaerobacteraceae</taxon>
        <taxon>Tepidanaerobacter</taxon>
    </lineage>
</organism>
<name>A0A0U9HE22_9FIRM</name>
<sequence>MFKSQISSTYHQAKRYRQIMNVLIKYGFGYLVEKVGIIMPKGFKQKNIDPSGKLTTPQKIVMMLEELGPTFVKLGQVLSTRPDLLPPDYIKELKKLQDNVAPFDFNEAKAEIEEELGGNMRNIFLVIDKEPLAAASIGQVHKAVLKNGDEVVIKIRRPGIEEIVNADLEIMLNLARLVEKHIPEAKIYDPVGKIEEFADAMHKELDFTREGYNIDKFRQNFKDDETIYVPKVYWEATSKKILTLEYIRGYKISELDSASENNLDKRKIAENGARAMMKQIFIHGFFHADPHPGNIIIRPDGKIVFIDFGIVGRIDKYTKDKIADLMIGIINKDVKKITDVLLEISQSEQEPDISKMELDIEDLLDRYYGKELKDVNASELLNEVFIIVAKYKIILPSNFTLLLKAIITIEGVGLELCPDFNIFETAKPFAKRLLRQRYSPEYLAQSAVSTMQEFNKSLMLIPKLINGLYQRTKINSIKIDFDTPGTSKVIIELHKMVNRLVFSLIVAALIIGSSLIIQANVGPFFYNYPLLGVAGFIIAGFLGVWLIISILRTGRM</sequence>
<comment type="similarity">
    <text evidence="1">Belongs to the protein kinase superfamily. ADCK protein kinase family.</text>
</comment>
<dbReference type="InterPro" id="IPR011009">
    <property type="entry name" value="Kinase-like_dom_sf"/>
</dbReference>
<keyword evidence="2" id="KW-0472">Membrane</keyword>
<keyword evidence="4" id="KW-0830">Ubiquinone</keyword>
<dbReference type="Proteomes" id="UP000062160">
    <property type="component" value="Unassembled WGS sequence"/>
</dbReference>
<keyword evidence="2" id="KW-1133">Transmembrane helix</keyword>
<keyword evidence="5" id="KW-1185">Reference proteome</keyword>
<dbReference type="PANTHER" id="PTHR10566:SF113">
    <property type="entry name" value="PROTEIN ACTIVITY OF BC1 COMPLEX KINASE 7, CHLOROPLASTIC"/>
    <property type="match status" value="1"/>
</dbReference>
<evidence type="ECO:0000256" key="1">
    <source>
        <dbReference type="ARBA" id="ARBA00009670"/>
    </source>
</evidence>
<protein>
    <submittedName>
        <fullName evidence="4">Ubiquinone biosynthesis protein</fullName>
    </submittedName>
</protein>
<feature type="transmembrane region" description="Helical" evidence="2">
    <location>
        <begin position="525"/>
        <end position="551"/>
    </location>
</feature>
<gene>
    <name evidence="4" type="ORF">TSYNT_783</name>
</gene>